<evidence type="ECO:0008006" key="4">
    <source>
        <dbReference type="Google" id="ProtNLM"/>
    </source>
</evidence>
<dbReference type="Proteomes" id="UP001432168">
    <property type="component" value="Chromosome"/>
</dbReference>
<evidence type="ECO:0000256" key="1">
    <source>
        <dbReference type="SAM" id="Phobius"/>
    </source>
</evidence>
<evidence type="ECO:0000313" key="3">
    <source>
        <dbReference type="Proteomes" id="UP001432168"/>
    </source>
</evidence>
<keyword evidence="3" id="KW-1185">Reference proteome</keyword>
<reference evidence="2" key="1">
    <citation type="submission" date="2022-10" db="EMBL/GenBank/DDBJ databases">
        <title>The complete genomes of actinobacterial strains from the NBC collection.</title>
        <authorList>
            <person name="Joergensen T.S."/>
            <person name="Alvarez Arevalo M."/>
            <person name="Sterndorff E.B."/>
            <person name="Faurdal D."/>
            <person name="Vuksanovic O."/>
            <person name="Mourched A.-S."/>
            <person name="Charusanti P."/>
            <person name="Shaw S."/>
            <person name="Blin K."/>
            <person name="Weber T."/>
        </authorList>
    </citation>
    <scope>NUCLEOTIDE SEQUENCE</scope>
    <source>
        <strain evidence="2">NBC_00686</strain>
    </source>
</reference>
<dbReference type="PANTHER" id="PTHR42305:SF1">
    <property type="entry name" value="MEMBRANE PROTEIN RV1733C-RELATED"/>
    <property type="match status" value="1"/>
</dbReference>
<keyword evidence="1" id="KW-0812">Transmembrane</keyword>
<keyword evidence="1" id="KW-0472">Membrane</keyword>
<dbReference type="PANTHER" id="PTHR42305">
    <property type="entry name" value="MEMBRANE PROTEIN RV1733C-RELATED"/>
    <property type="match status" value="1"/>
</dbReference>
<dbReference type="InterPro" id="IPR039708">
    <property type="entry name" value="MT1774/Rv1733c-like"/>
</dbReference>
<keyword evidence="1" id="KW-1133">Transmembrane helix</keyword>
<name>A0ABZ1X9G2_9ACTN</name>
<proteinExistence type="predicted"/>
<dbReference type="EMBL" id="CP109011">
    <property type="protein sequence ID" value="WUT48805.1"/>
    <property type="molecule type" value="Genomic_DNA"/>
</dbReference>
<feature type="transmembrane region" description="Helical" evidence="1">
    <location>
        <begin position="21"/>
        <end position="40"/>
    </location>
</feature>
<evidence type="ECO:0000313" key="2">
    <source>
        <dbReference type="EMBL" id="WUT48805.1"/>
    </source>
</evidence>
<gene>
    <name evidence="2" type="ORF">OG929_43910</name>
</gene>
<organism evidence="2 3">
    <name type="scientific">Streptomyces pseudovenezuelae</name>
    <dbReference type="NCBI Taxonomy" id="67350"/>
    <lineage>
        <taxon>Bacteria</taxon>
        <taxon>Bacillati</taxon>
        <taxon>Actinomycetota</taxon>
        <taxon>Actinomycetes</taxon>
        <taxon>Kitasatosporales</taxon>
        <taxon>Streptomycetaceae</taxon>
        <taxon>Streptomyces</taxon>
        <taxon>Streptomyces aurantiacus group</taxon>
    </lineage>
</organism>
<sequence>MKRRLLWRWRRNPFRRPSDRVETWIVLTTWIVALAGGLLAGNAAGSAMVDDLATQRAAGHAVSAVVTEDADAAPAVTEDGIGGVVHVKVR</sequence>
<dbReference type="RefSeq" id="WP_329272304.1">
    <property type="nucleotide sequence ID" value="NZ_CP109011.1"/>
</dbReference>
<accession>A0ABZ1X9G2</accession>
<protein>
    <recommendedName>
        <fullName evidence="4">Flp pilus-assembly TadG-like N-terminal domain-containing protein</fullName>
    </recommendedName>
</protein>